<comment type="caution">
    <text evidence="4">The sequence shown here is derived from an EMBL/GenBank/DDBJ whole genome shotgun (WGS) entry which is preliminary data.</text>
</comment>
<reference evidence="4" key="2">
    <citation type="submission" date="2021-04" db="EMBL/GenBank/DDBJ databases">
        <authorList>
            <person name="Gilroy R."/>
        </authorList>
    </citation>
    <scope>NUCLEOTIDE SEQUENCE</scope>
    <source>
        <strain evidence="4">F6-686</strain>
    </source>
</reference>
<proteinExistence type="predicted"/>
<gene>
    <name evidence="4" type="ORF">H9806_02860</name>
</gene>
<dbReference type="AlphaFoldDB" id="A0A9E2NTJ4"/>
<protein>
    <submittedName>
        <fullName evidence="4">Glycosyltransferase</fullName>
        <ecNumber evidence="4">2.4.-.-</ecNumber>
    </submittedName>
</protein>
<dbReference type="InterPro" id="IPR001296">
    <property type="entry name" value="Glyco_trans_1"/>
</dbReference>
<dbReference type="Pfam" id="PF00534">
    <property type="entry name" value="Glycos_transf_1"/>
    <property type="match status" value="1"/>
</dbReference>
<evidence type="ECO:0000259" key="3">
    <source>
        <dbReference type="Pfam" id="PF00534"/>
    </source>
</evidence>
<dbReference type="EMBL" id="JAHLFT010000034">
    <property type="protein sequence ID" value="MBU3828080.1"/>
    <property type="molecule type" value="Genomic_DNA"/>
</dbReference>
<reference evidence="4" key="1">
    <citation type="journal article" date="2021" name="PeerJ">
        <title>Extensive microbial diversity within the chicken gut microbiome revealed by metagenomics and culture.</title>
        <authorList>
            <person name="Gilroy R."/>
            <person name="Ravi A."/>
            <person name="Getino M."/>
            <person name="Pursley I."/>
            <person name="Horton D.L."/>
            <person name="Alikhan N.F."/>
            <person name="Baker D."/>
            <person name="Gharbi K."/>
            <person name="Hall N."/>
            <person name="Watson M."/>
            <person name="Adriaenssens E.M."/>
            <person name="Foster-Nyarko E."/>
            <person name="Jarju S."/>
            <person name="Secka A."/>
            <person name="Antonio M."/>
            <person name="Oren A."/>
            <person name="Chaudhuri R.R."/>
            <person name="La Ragione R."/>
            <person name="Hildebrand F."/>
            <person name="Pallen M.J."/>
        </authorList>
    </citation>
    <scope>NUCLEOTIDE SEQUENCE</scope>
    <source>
        <strain evidence="4">F6-686</strain>
    </source>
</reference>
<dbReference type="SUPFAM" id="SSF53756">
    <property type="entry name" value="UDP-Glycosyltransferase/glycogen phosphorylase"/>
    <property type="match status" value="1"/>
</dbReference>
<evidence type="ECO:0000313" key="5">
    <source>
        <dbReference type="Proteomes" id="UP000823844"/>
    </source>
</evidence>
<organism evidence="4 5">
    <name type="scientific">Candidatus Lactobacillus pullistercoris</name>
    <dbReference type="NCBI Taxonomy" id="2838636"/>
    <lineage>
        <taxon>Bacteria</taxon>
        <taxon>Bacillati</taxon>
        <taxon>Bacillota</taxon>
        <taxon>Bacilli</taxon>
        <taxon>Lactobacillales</taxon>
        <taxon>Lactobacillaceae</taxon>
        <taxon>Lactobacillus</taxon>
    </lineage>
</organism>
<dbReference type="Proteomes" id="UP000823844">
    <property type="component" value="Unassembled WGS sequence"/>
</dbReference>
<accession>A0A9E2NTJ4</accession>
<evidence type="ECO:0000256" key="1">
    <source>
        <dbReference type="ARBA" id="ARBA00022676"/>
    </source>
</evidence>
<dbReference type="PANTHER" id="PTHR12526">
    <property type="entry name" value="GLYCOSYLTRANSFERASE"/>
    <property type="match status" value="1"/>
</dbReference>
<name>A0A9E2NTJ4_9LACO</name>
<sequence>MQYFISTREDINTSAIELAQVKRMKIFDSLNVPSKIIEIEKNDFVEEVQNKLNTQGRVINIFQYFQNLPEKRIINTQRLLDQIIDQDGLTVKDNTAFLGEKAVIKANLYQDRLYFVDYLDQYGFTVKREFYRYNQLDYTEYFDDQAHLMIREFVNEQGQAIIKEYFCQSNQNTALLTLIELNDTGKKLRFDRLADFQAYFLDKIAANDPDCVFYCDRCTQVLPAIEKMKRDVKSFVVLHSALTPSGDLTEPIYSVYEPIKILLNNDRVKGIISSTKKEAADVSSVFDTNASYAIPVTFVKTQSPVPFNHRKVNQIIAVARIDAIKQLGHLINTVIKLHEKYKNICLAIYGNNTDKKEAAALNKLVAEKNASSYVDFCGFTDNLDAIYETAQLEVLTSKNEGFAMAVLEAQSQGCPVVSYDINYGPAEIIEDGKTGMLVPADDQKELYEKIDNLLSNPQQLALMSSAAYEHAKLFDFEHLKNKWKSFLNEQTAG</sequence>
<evidence type="ECO:0000313" key="4">
    <source>
        <dbReference type="EMBL" id="MBU3828080.1"/>
    </source>
</evidence>
<dbReference type="GO" id="GO:0016757">
    <property type="term" value="F:glycosyltransferase activity"/>
    <property type="evidence" value="ECO:0007669"/>
    <property type="project" value="UniProtKB-KW"/>
</dbReference>
<dbReference type="PANTHER" id="PTHR12526:SF629">
    <property type="entry name" value="TEICHURONIC ACID BIOSYNTHESIS GLYCOSYLTRANSFERASE TUAH-RELATED"/>
    <property type="match status" value="1"/>
</dbReference>
<evidence type="ECO:0000256" key="2">
    <source>
        <dbReference type="ARBA" id="ARBA00022679"/>
    </source>
</evidence>
<dbReference type="EC" id="2.4.-.-" evidence="4"/>
<dbReference type="Gene3D" id="3.40.50.2000">
    <property type="entry name" value="Glycogen Phosphorylase B"/>
    <property type="match status" value="3"/>
</dbReference>
<keyword evidence="2 4" id="KW-0808">Transferase</keyword>
<feature type="domain" description="Glycosyl transferase family 1" evidence="3">
    <location>
        <begin position="310"/>
        <end position="469"/>
    </location>
</feature>
<keyword evidence="1 4" id="KW-0328">Glycosyltransferase</keyword>